<keyword evidence="5" id="KW-0479">Metal-binding</keyword>
<dbReference type="Pfam" id="PF00199">
    <property type="entry name" value="Catalase"/>
    <property type="match status" value="1"/>
</dbReference>
<keyword evidence="7" id="KW-0408">Iron</keyword>
<sequence length="238" mass="25997">MTFQKNTPTPAPGRPGARPPSLEEPTRPTGPLPPAPDQQGAQPRTATGADPGPDRTTTAQQGAFLTTSQGARLRDTDHSLKAGRRGPVLLQDHHLREKITHFDHERIPERVVHARGAAAHGVFEGYGTATSVCRAGFLAQGKRTEVFTRFSTVVGSRGSMDTARDTRGFATKFFTDEGTFDLVANNIPVFFIQDGIKFPDIVHAAKPHPDREIPQAQSAHDTFWDFVSLHTEAQHHTL</sequence>
<feature type="domain" description="Catalase core" evidence="10">
    <location>
        <begin position="66"/>
        <end position="238"/>
    </location>
</feature>
<keyword evidence="4" id="KW-0349">Heme</keyword>
<dbReference type="EMBL" id="JACHLZ010000001">
    <property type="protein sequence ID" value="MBB5832993.1"/>
    <property type="molecule type" value="Genomic_DNA"/>
</dbReference>
<evidence type="ECO:0000256" key="7">
    <source>
        <dbReference type="ARBA" id="ARBA00023004"/>
    </source>
</evidence>
<dbReference type="InterPro" id="IPR011614">
    <property type="entry name" value="Catalase_core"/>
</dbReference>
<comment type="cofactor">
    <cofactor evidence="1">
        <name>heme</name>
        <dbReference type="ChEBI" id="CHEBI:30413"/>
    </cofactor>
</comment>
<proteinExistence type="predicted"/>
<evidence type="ECO:0000256" key="8">
    <source>
        <dbReference type="ARBA" id="ARBA00023324"/>
    </source>
</evidence>
<dbReference type="PANTHER" id="PTHR42821">
    <property type="entry name" value="CATALASE"/>
    <property type="match status" value="1"/>
</dbReference>
<organism evidence="11 12">
    <name type="scientific">Brachybacterium aquaticum</name>
    <dbReference type="NCBI Taxonomy" id="1432564"/>
    <lineage>
        <taxon>Bacteria</taxon>
        <taxon>Bacillati</taxon>
        <taxon>Actinomycetota</taxon>
        <taxon>Actinomycetes</taxon>
        <taxon>Micrococcales</taxon>
        <taxon>Dermabacteraceae</taxon>
        <taxon>Brachybacterium</taxon>
    </lineage>
</organism>
<dbReference type="PRINTS" id="PR00067">
    <property type="entry name" value="CATALASE"/>
</dbReference>
<dbReference type="GO" id="GO:0004096">
    <property type="term" value="F:catalase activity"/>
    <property type="evidence" value="ECO:0007669"/>
    <property type="project" value="UniProtKB-EC"/>
</dbReference>
<dbReference type="GO" id="GO:0042744">
    <property type="term" value="P:hydrogen peroxide catabolic process"/>
    <property type="evidence" value="ECO:0007669"/>
    <property type="project" value="UniProtKB-KW"/>
</dbReference>
<dbReference type="Proteomes" id="UP000588158">
    <property type="component" value="Unassembled WGS sequence"/>
</dbReference>
<comment type="caution">
    <text evidence="11">The sequence shown here is derived from an EMBL/GenBank/DDBJ whole genome shotgun (WGS) entry which is preliminary data.</text>
</comment>
<keyword evidence="3" id="KW-0575">Peroxidase</keyword>
<evidence type="ECO:0000256" key="4">
    <source>
        <dbReference type="ARBA" id="ARBA00022617"/>
    </source>
</evidence>
<protein>
    <recommendedName>
        <fullName evidence="2">catalase</fullName>
        <ecNumber evidence="2">1.11.1.6</ecNumber>
    </recommendedName>
</protein>
<dbReference type="PANTHER" id="PTHR42821:SF1">
    <property type="entry name" value="CATALASE-B"/>
    <property type="match status" value="1"/>
</dbReference>
<feature type="region of interest" description="Disordered" evidence="9">
    <location>
        <begin position="1"/>
        <end position="86"/>
    </location>
</feature>
<dbReference type="InterPro" id="IPR024712">
    <property type="entry name" value="Catalase_clade2"/>
</dbReference>
<dbReference type="SMART" id="SM01060">
    <property type="entry name" value="Catalase"/>
    <property type="match status" value="1"/>
</dbReference>
<evidence type="ECO:0000256" key="5">
    <source>
        <dbReference type="ARBA" id="ARBA00022723"/>
    </source>
</evidence>
<dbReference type="GO" id="GO:0046872">
    <property type="term" value="F:metal ion binding"/>
    <property type="evidence" value="ECO:0007669"/>
    <property type="project" value="UniProtKB-KW"/>
</dbReference>
<accession>A0A841AG79</accession>
<evidence type="ECO:0000259" key="10">
    <source>
        <dbReference type="SMART" id="SM01060"/>
    </source>
</evidence>
<keyword evidence="6" id="KW-0560">Oxidoreductase</keyword>
<dbReference type="GO" id="GO:0005829">
    <property type="term" value="C:cytosol"/>
    <property type="evidence" value="ECO:0007669"/>
    <property type="project" value="TreeGrafter"/>
</dbReference>
<name>A0A841AG79_9MICO</name>
<evidence type="ECO:0000256" key="6">
    <source>
        <dbReference type="ARBA" id="ARBA00023002"/>
    </source>
</evidence>
<dbReference type="GO" id="GO:0006979">
    <property type="term" value="P:response to oxidative stress"/>
    <property type="evidence" value="ECO:0007669"/>
    <property type="project" value="InterPro"/>
</dbReference>
<dbReference type="Gene3D" id="2.40.180.10">
    <property type="entry name" value="Catalase core domain"/>
    <property type="match status" value="1"/>
</dbReference>
<evidence type="ECO:0000256" key="9">
    <source>
        <dbReference type="SAM" id="MobiDB-lite"/>
    </source>
</evidence>
<dbReference type="SUPFAM" id="SSF56634">
    <property type="entry name" value="Heme-dependent catalase-like"/>
    <property type="match status" value="1"/>
</dbReference>
<dbReference type="GO" id="GO:0020037">
    <property type="term" value="F:heme binding"/>
    <property type="evidence" value="ECO:0007669"/>
    <property type="project" value="InterPro"/>
</dbReference>
<dbReference type="PROSITE" id="PS00438">
    <property type="entry name" value="CATALASE_2"/>
    <property type="match status" value="1"/>
</dbReference>
<dbReference type="InterPro" id="IPR018028">
    <property type="entry name" value="Catalase"/>
</dbReference>
<feature type="compositionally biased region" description="Polar residues" evidence="9">
    <location>
        <begin position="55"/>
        <end position="70"/>
    </location>
</feature>
<evidence type="ECO:0000313" key="11">
    <source>
        <dbReference type="EMBL" id="MBB5832993.1"/>
    </source>
</evidence>
<dbReference type="AlphaFoldDB" id="A0A841AG79"/>
<keyword evidence="8" id="KW-0376">Hydrogen peroxide</keyword>
<evidence type="ECO:0000256" key="3">
    <source>
        <dbReference type="ARBA" id="ARBA00022559"/>
    </source>
</evidence>
<evidence type="ECO:0000313" key="12">
    <source>
        <dbReference type="Proteomes" id="UP000588158"/>
    </source>
</evidence>
<gene>
    <name evidence="11" type="ORF">HNR70_002806</name>
</gene>
<dbReference type="InterPro" id="IPR024708">
    <property type="entry name" value="Catalase_AS"/>
</dbReference>
<evidence type="ECO:0000256" key="1">
    <source>
        <dbReference type="ARBA" id="ARBA00001971"/>
    </source>
</evidence>
<dbReference type="InterPro" id="IPR020835">
    <property type="entry name" value="Catalase_sf"/>
</dbReference>
<dbReference type="EC" id="1.11.1.6" evidence="2"/>
<evidence type="ECO:0000256" key="2">
    <source>
        <dbReference type="ARBA" id="ARBA00012314"/>
    </source>
</evidence>
<keyword evidence="12" id="KW-1185">Reference proteome</keyword>
<reference evidence="11 12" key="1">
    <citation type="submission" date="2020-08" db="EMBL/GenBank/DDBJ databases">
        <title>Sequencing the genomes of 1000 actinobacteria strains.</title>
        <authorList>
            <person name="Klenk H.-P."/>
        </authorList>
    </citation>
    <scope>NUCLEOTIDE SEQUENCE [LARGE SCALE GENOMIC DNA]</scope>
    <source>
        <strain evidence="11 12">DSM 28796</strain>
    </source>
</reference>
<dbReference type="PROSITE" id="PS51402">
    <property type="entry name" value="CATALASE_3"/>
    <property type="match status" value="1"/>
</dbReference>